<protein>
    <submittedName>
        <fullName evidence="4">Spore coat protein</fullName>
    </submittedName>
</protein>
<comment type="subcellular location">
    <subcellularLocation>
        <location evidence="2">Spore coat</location>
    </subcellularLocation>
</comment>
<dbReference type="InterPro" id="IPR012347">
    <property type="entry name" value="Ferritin-like"/>
</dbReference>
<keyword evidence="4" id="KW-0946">Virion</keyword>
<dbReference type="PANTHER" id="PTHR39183">
    <property type="entry name" value="SPORE COAT PROTEIN F-LIKE PROTEIN YHCQ"/>
    <property type="match status" value="1"/>
</dbReference>
<dbReference type="EMBL" id="CP006763">
    <property type="protein sequence ID" value="AGY74267.1"/>
    <property type="molecule type" value="Genomic_DNA"/>
</dbReference>
<accession>A0ABN4BB79</accession>
<dbReference type="Gene3D" id="1.20.1260.10">
    <property type="match status" value="1"/>
</dbReference>
<gene>
    <name evidence="4" type="ORF">CAETHG_0030</name>
</gene>
<dbReference type="RefSeq" id="WP_013238607.1">
    <property type="nucleotide sequence ID" value="NC_022592.1"/>
</dbReference>
<keyword evidence="1" id="KW-0749">Sporulation</keyword>
<name>A0ABN4BB79_9CLOT</name>
<organism evidence="4 5">
    <name type="scientific">Clostridium autoethanogenum DSM 10061</name>
    <dbReference type="NCBI Taxonomy" id="1341692"/>
    <lineage>
        <taxon>Bacteria</taxon>
        <taxon>Bacillati</taxon>
        <taxon>Bacillota</taxon>
        <taxon>Clostridia</taxon>
        <taxon>Eubacteriales</taxon>
        <taxon>Clostridiaceae</taxon>
        <taxon>Clostridium</taxon>
    </lineage>
</organism>
<dbReference type="PANTHER" id="PTHR39183:SF1">
    <property type="entry name" value="SPORE COAT PROTEIN F-LIKE PROTEIN YHCQ"/>
    <property type="match status" value="1"/>
</dbReference>
<keyword evidence="5" id="KW-1185">Reference proteome</keyword>
<proteinExistence type="inferred from homology"/>
<evidence type="ECO:0000256" key="1">
    <source>
        <dbReference type="ARBA" id="ARBA00022969"/>
    </source>
</evidence>
<keyword evidence="4" id="KW-0167">Capsid protein</keyword>
<sequence length="120" mass="13394">MNNDYLEIRNAEGMPKIVDSTAALDFLLSAKTGIRNCAIALTETATPEVRTVLHNQLKNAINMHDEISNLMVNKGWFHPCDLDKQFQTDIESSNTAVQISKMELFHGNTSRLGTFATPEK</sequence>
<dbReference type="Proteomes" id="UP000017590">
    <property type="component" value="Chromosome"/>
</dbReference>
<dbReference type="InterPro" id="IPR012851">
    <property type="entry name" value="Spore_coat_CotF-like"/>
</dbReference>
<evidence type="ECO:0000313" key="5">
    <source>
        <dbReference type="Proteomes" id="UP000017590"/>
    </source>
</evidence>
<evidence type="ECO:0000313" key="4">
    <source>
        <dbReference type="EMBL" id="AGY74267.1"/>
    </source>
</evidence>
<reference evidence="5" key="1">
    <citation type="journal article" date="2014" name="Biotechnol. Biofuels">
        <title>Comparison of single-molecule sequencing and hybrid approaches for finishing the genome of Clostridium autoethanogenum and analysis of CRISPR systems in industrial relevant Clostridia.</title>
        <authorList>
            <person name="Brown S.D."/>
            <person name="Nagaraju S."/>
            <person name="Utturkar S."/>
            <person name="De Tissera S."/>
            <person name="Segovia S."/>
            <person name="Mitchell W."/>
            <person name="Land M.L."/>
            <person name="Dassanayake A."/>
            <person name="Kopke M."/>
        </authorList>
    </citation>
    <scope>NUCLEOTIDE SEQUENCE [LARGE SCALE GENOMIC DNA]</scope>
    <source>
        <strain evidence="5">DSM 10061</strain>
    </source>
</reference>
<comment type="similarity">
    <text evidence="3">Belongs to the CotF family.</text>
</comment>
<evidence type="ECO:0000256" key="3">
    <source>
        <dbReference type="ARBA" id="ARBA00024344"/>
    </source>
</evidence>
<dbReference type="Pfam" id="PF07875">
    <property type="entry name" value="Coat_F"/>
    <property type="match status" value="1"/>
</dbReference>
<evidence type="ECO:0000256" key="2">
    <source>
        <dbReference type="ARBA" id="ARBA00024325"/>
    </source>
</evidence>